<comment type="caution">
    <text evidence="1">The sequence shown here is derived from an EMBL/GenBank/DDBJ whole genome shotgun (WGS) entry which is preliminary data.</text>
</comment>
<name>A0A812RZF7_SYMPI</name>
<gene>
    <name evidence="1" type="ORF">SPIL2461_LOCUS11276</name>
</gene>
<organism evidence="1 2">
    <name type="scientific">Symbiodinium pilosum</name>
    <name type="common">Dinoflagellate</name>
    <dbReference type="NCBI Taxonomy" id="2952"/>
    <lineage>
        <taxon>Eukaryota</taxon>
        <taxon>Sar</taxon>
        <taxon>Alveolata</taxon>
        <taxon>Dinophyceae</taxon>
        <taxon>Suessiales</taxon>
        <taxon>Symbiodiniaceae</taxon>
        <taxon>Symbiodinium</taxon>
    </lineage>
</organism>
<proteinExistence type="predicted"/>
<dbReference type="OrthoDB" id="427354at2759"/>
<accession>A0A812RZF7</accession>
<dbReference type="AlphaFoldDB" id="A0A812RZF7"/>
<dbReference type="EMBL" id="CAJNIZ010022101">
    <property type="protein sequence ID" value="CAE7457803.1"/>
    <property type="molecule type" value="Genomic_DNA"/>
</dbReference>
<evidence type="ECO:0000313" key="2">
    <source>
        <dbReference type="Proteomes" id="UP000649617"/>
    </source>
</evidence>
<protein>
    <submittedName>
        <fullName evidence="1">Uncharacterized protein</fullName>
    </submittedName>
</protein>
<dbReference type="Proteomes" id="UP000649617">
    <property type="component" value="Unassembled WGS sequence"/>
</dbReference>
<reference evidence="1" key="1">
    <citation type="submission" date="2021-02" db="EMBL/GenBank/DDBJ databases">
        <authorList>
            <person name="Dougan E. K."/>
            <person name="Rhodes N."/>
            <person name="Thang M."/>
            <person name="Chan C."/>
        </authorList>
    </citation>
    <scope>NUCLEOTIDE SEQUENCE</scope>
</reference>
<keyword evidence="2" id="KW-1185">Reference proteome</keyword>
<sequence>MEEPGPRYVHLRRSSIGTVTVPPHIEENQPGRELAQMWTGHPKVDRTLFILDRRAEQRLREVKAVGTQKNVPMLRGVARSMKNYGTRLGPEPFGDSFRAKYLNSQKKFPVSTAPPSLMDKMVD</sequence>
<evidence type="ECO:0000313" key="1">
    <source>
        <dbReference type="EMBL" id="CAE7457803.1"/>
    </source>
</evidence>